<gene>
    <name evidence="2" type="ORF">RMCB_0651</name>
</gene>
<dbReference type="InterPro" id="IPR011251">
    <property type="entry name" value="Luciferase-like_dom"/>
</dbReference>
<dbReference type="RefSeq" id="WP_072278399.1">
    <property type="nucleotide sequence ID" value="NZ_BCSX01000007.1"/>
</dbReference>
<dbReference type="GO" id="GO:0005829">
    <property type="term" value="C:cytosol"/>
    <property type="evidence" value="ECO:0007669"/>
    <property type="project" value="TreeGrafter"/>
</dbReference>
<dbReference type="STRING" id="146020.RMCB_0651"/>
<feature type="domain" description="Luciferase-like" evidence="1">
    <location>
        <begin position="32"/>
        <end position="124"/>
    </location>
</feature>
<sequence length="294" mass="31444">MSDTAETKNHQAGYGVFGSYEMFRDLGPQKWREIEALGYIGLWAGGPPPADLSWVDPILAATDTLHVGTGIVNIWTADATEVARSYHRIADAYPGRFVLGIGAGHPEAISAYRKPYDALNDYLDELDRQGVPRERRVLAALGPRVLKLSADRTGGALPYLTTPQHTADARELIGPDAGLAPEHKVIMTTDVEQARALGRDALAVYLPLANYRATWTRLGFTEADMDAPGSDALVDAMIAYGTTEQIAARLNEHITAGANHVAIQVLTEPEGLVPALTALAGPLGLTTPADTPTV</sequence>
<dbReference type="InterPro" id="IPR019922">
    <property type="entry name" value="Lucif-like_OxRdatse_MSMEG_4141"/>
</dbReference>
<dbReference type="InterPro" id="IPR036661">
    <property type="entry name" value="Luciferase-like_sf"/>
</dbReference>
<protein>
    <submittedName>
        <fullName evidence="2">F420-dependent oxidoreductase</fullName>
    </submittedName>
</protein>
<dbReference type="EMBL" id="BCSX01000007">
    <property type="protein sequence ID" value="GAS86555.1"/>
    <property type="molecule type" value="Genomic_DNA"/>
</dbReference>
<dbReference type="Pfam" id="PF00296">
    <property type="entry name" value="Bac_luciferase"/>
    <property type="match status" value="1"/>
</dbReference>
<evidence type="ECO:0000259" key="1">
    <source>
        <dbReference type="Pfam" id="PF00296"/>
    </source>
</evidence>
<reference evidence="3" key="2">
    <citation type="submission" date="2016-02" db="EMBL/GenBank/DDBJ databases">
        <title>Draft genome sequence of five rapidly growing Mycobacterium species.</title>
        <authorList>
            <person name="Katahira K."/>
            <person name="Gotou Y."/>
            <person name="Iida K."/>
            <person name="Ogura Y."/>
            <person name="Hayashi T."/>
        </authorList>
    </citation>
    <scope>NUCLEOTIDE SEQUENCE [LARGE SCALE GENOMIC DNA]</scope>
    <source>
        <strain evidence="3">JCM15654</strain>
    </source>
</reference>
<accession>A0A117I491</accession>
<dbReference type="PANTHER" id="PTHR30137">
    <property type="entry name" value="LUCIFERASE-LIKE MONOOXYGENASE"/>
    <property type="match status" value="1"/>
</dbReference>
<reference evidence="3" key="1">
    <citation type="journal article" date="2016" name="Genome Announc.">
        <title>Draft Genome Sequences of Five Rapidly Growing Mycobacterium Species, M. thermoresistibile, M. fortuitum subsp. acetamidolyticum, M. canariasense, M. brisbanense, and M. novocastrense.</title>
        <authorList>
            <person name="Katahira K."/>
            <person name="Ogura Y."/>
            <person name="Gotoh Y."/>
            <person name="Hayashi T."/>
        </authorList>
    </citation>
    <scope>NUCLEOTIDE SEQUENCE [LARGE SCALE GENOMIC DNA]</scope>
    <source>
        <strain evidence="3">JCM15654</strain>
    </source>
</reference>
<dbReference type="Gene3D" id="3.20.20.30">
    <property type="entry name" value="Luciferase-like domain"/>
    <property type="match status" value="2"/>
</dbReference>
<dbReference type="AlphaFoldDB" id="A0A117I491"/>
<dbReference type="NCBIfam" id="TIGR03620">
    <property type="entry name" value="F420_MSMEG_4141"/>
    <property type="match status" value="1"/>
</dbReference>
<dbReference type="Proteomes" id="UP000069620">
    <property type="component" value="Unassembled WGS sequence"/>
</dbReference>
<evidence type="ECO:0000313" key="3">
    <source>
        <dbReference type="Proteomes" id="UP000069620"/>
    </source>
</evidence>
<evidence type="ECO:0000313" key="2">
    <source>
        <dbReference type="EMBL" id="GAS86555.1"/>
    </source>
</evidence>
<dbReference type="InterPro" id="IPR050766">
    <property type="entry name" value="Bact_Lucif_Oxidored"/>
</dbReference>
<comment type="caution">
    <text evidence="2">The sequence shown here is derived from an EMBL/GenBank/DDBJ whole genome shotgun (WGS) entry which is preliminary data.</text>
</comment>
<dbReference type="SUPFAM" id="SSF51679">
    <property type="entry name" value="Bacterial luciferase-like"/>
    <property type="match status" value="1"/>
</dbReference>
<dbReference type="PANTHER" id="PTHR30137:SF18">
    <property type="entry name" value="CONSERVED PROTEIN"/>
    <property type="match status" value="1"/>
</dbReference>
<name>A0A117I491_9MYCO</name>
<organism evidence="2 3">
    <name type="scientific">Mycolicibacterium brisbanense</name>
    <dbReference type="NCBI Taxonomy" id="146020"/>
    <lineage>
        <taxon>Bacteria</taxon>
        <taxon>Bacillati</taxon>
        <taxon>Actinomycetota</taxon>
        <taxon>Actinomycetes</taxon>
        <taxon>Mycobacteriales</taxon>
        <taxon>Mycobacteriaceae</taxon>
        <taxon>Mycolicibacterium</taxon>
    </lineage>
</organism>
<keyword evidence="3" id="KW-1185">Reference proteome</keyword>
<dbReference type="GO" id="GO:0016705">
    <property type="term" value="F:oxidoreductase activity, acting on paired donors, with incorporation or reduction of molecular oxygen"/>
    <property type="evidence" value="ECO:0007669"/>
    <property type="project" value="InterPro"/>
</dbReference>
<proteinExistence type="predicted"/>